<reference evidence="6" key="1">
    <citation type="submission" date="2019-08" db="EMBL/GenBank/DDBJ databases">
        <authorList>
            <person name="Kucharzyk K."/>
            <person name="Murdoch R.W."/>
            <person name="Higgins S."/>
            <person name="Loffler F."/>
        </authorList>
    </citation>
    <scope>NUCLEOTIDE SEQUENCE</scope>
</reference>
<proteinExistence type="predicted"/>
<feature type="transmembrane region" description="Helical" evidence="5">
    <location>
        <begin position="97"/>
        <end position="124"/>
    </location>
</feature>
<accession>A0A645ARH4</accession>
<evidence type="ECO:0000313" key="6">
    <source>
        <dbReference type="EMBL" id="MPM55872.1"/>
    </source>
</evidence>
<sequence>MLMIGMTFSIAIASGMTPIAHVFSIMAMGFYQTATNLTINYFQYMVFAIPVGLLTFTAMMLLFRFVLKPNVAVFNRNQSLLLKNDLGKMDKREIADLLIFIAIIALWIAPGLLTGILPAVASYIDAFGTAMPPLLGAVLLMIITVDGKPLLSFNEAMTKGVSWGALIMTASTLAIGSALTNSDIGITAWLTAAVGPHLQSLSPLLLVFVFTLWAAIQTNLSSNMVTVTVVCAIALPIVIATGGSVNAPAIASIIGLMASFSFATPPAHPNVALAGSSGWTDTKQLLFYGSMTMFIAVLITVFIGYPLACLLMI</sequence>
<keyword evidence="3 5" id="KW-1133">Transmembrane helix</keyword>
<feature type="transmembrane region" description="Helical" evidence="5">
    <location>
        <begin position="130"/>
        <end position="151"/>
    </location>
</feature>
<name>A0A645ARH4_9ZZZZ</name>
<dbReference type="InterPro" id="IPR001898">
    <property type="entry name" value="SLC13A/DASS"/>
</dbReference>
<dbReference type="AlphaFoldDB" id="A0A645ARH4"/>
<dbReference type="Pfam" id="PF00939">
    <property type="entry name" value="Na_sulph_symp"/>
    <property type="match status" value="1"/>
</dbReference>
<protein>
    <submittedName>
        <fullName evidence="6">Sodium-dependent dicarboxylate transporter SdcS</fullName>
    </submittedName>
</protein>
<dbReference type="GO" id="GO:0005886">
    <property type="term" value="C:plasma membrane"/>
    <property type="evidence" value="ECO:0007669"/>
    <property type="project" value="TreeGrafter"/>
</dbReference>
<feature type="transmembrane region" description="Helical" evidence="5">
    <location>
        <begin position="223"/>
        <end position="241"/>
    </location>
</feature>
<gene>
    <name evidence="6" type="primary">sdcS_18</name>
    <name evidence="6" type="ORF">SDC9_102670</name>
</gene>
<feature type="transmembrane region" description="Helical" evidence="5">
    <location>
        <begin position="247"/>
        <end position="264"/>
    </location>
</feature>
<keyword evidence="4 5" id="KW-0472">Membrane</keyword>
<dbReference type="GO" id="GO:0022857">
    <property type="term" value="F:transmembrane transporter activity"/>
    <property type="evidence" value="ECO:0007669"/>
    <property type="project" value="InterPro"/>
</dbReference>
<feature type="transmembrane region" description="Helical" evidence="5">
    <location>
        <begin position="7"/>
        <end position="30"/>
    </location>
</feature>
<feature type="transmembrane region" description="Helical" evidence="5">
    <location>
        <begin position="163"/>
        <end position="180"/>
    </location>
</feature>
<evidence type="ECO:0000256" key="1">
    <source>
        <dbReference type="ARBA" id="ARBA00004141"/>
    </source>
</evidence>
<comment type="subcellular location">
    <subcellularLocation>
        <location evidence="1">Membrane</location>
        <topology evidence="1">Multi-pass membrane protein</topology>
    </subcellularLocation>
</comment>
<comment type="caution">
    <text evidence="6">The sequence shown here is derived from an EMBL/GenBank/DDBJ whole genome shotgun (WGS) entry which is preliminary data.</text>
</comment>
<organism evidence="6">
    <name type="scientific">bioreactor metagenome</name>
    <dbReference type="NCBI Taxonomy" id="1076179"/>
    <lineage>
        <taxon>unclassified sequences</taxon>
        <taxon>metagenomes</taxon>
        <taxon>ecological metagenomes</taxon>
    </lineage>
</organism>
<evidence type="ECO:0000256" key="3">
    <source>
        <dbReference type="ARBA" id="ARBA00022989"/>
    </source>
</evidence>
<keyword evidence="2 5" id="KW-0812">Transmembrane</keyword>
<evidence type="ECO:0000256" key="5">
    <source>
        <dbReference type="SAM" id="Phobius"/>
    </source>
</evidence>
<dbReference type="PANTHER" id="PTHR10283">
    <property type="entry name" value="SOLUTE CARRIER FAMILY 13 MEMBER"/>
    <property type="match status" value="1"/>
</dbReference>
<feature type="transmembrane region" description="Helical" evidence="5">
    <location>
        <begin position="285"/>
        <end position="308"/>
    </location>
</feature>
<feature type="transmembrane region" description="Helical" evidence="5">
    <location>
        <begin position="42"/>
        <end position="67"/>
    </location>
</feature>
<feature type="transmembrane region" description="Helical" evidence="5">
    <location>
        <begin position="200"/>
        <end position="216"/>
    </location>
</feature>
<evidence type="ECO:0000256" key="2">
    <source>
        <dbReference type="ARBA" id="ARBA00022692"/>
    </source>
</evidence>
<evidence type="ECO:0000256" key="4">
    <source>
        <dbReference type="ARBA" id="ARBA00023136"/>
    </source>
</evidence>
<dbReference type="EMBL" id="VSSQ01015479">
    <property type="protein sequence ID" value="MPM55872.1"/>
    <property type="molecule type" value="Genomic_DNA"/>
</dbReference>